<comment type="similarity">
    <text evidence="1">Belongs to the GppA/Ppx family.</text>
</comment>
<dbReference type="SUPFAM" id="SSF53067">
    <property type="entry name" value="Actin-like ATPase domain"/>
    <property type="match status" value="2"/>
</dbReference>
<evidence type="ECO:0000313" key="4">
    <source>
        <dbReference type="EMBL" id="QEC47802.1"/>
    </source>
</evidence>
<dbReference type="InterPro" id="IPR050273">
    <property type="entry name" value="GppA/Ppx_hydrolase"/>
</dbReference>
<evidence type="ECO:0000313" key="5">
    <source>
        <dbReference type="Proteomes" id="UP000321805"/>
    </source>
</evidence>
<evidence type="ECO:0000256" key="1">
    <source>
        <dbReference type="ARBA" id="ARBA00007125"/>
    </source>
</evidence>
<protein>
    <recommendedName>
        <fullName evidence="3">Ppx/GppA phosphatase N-terminal domain-containing protein</fullName>
    </recommendedName>
</protein>
<dbReference type="PANTHER" id="PTHR30005:SF0">
    <property type="entry name" value="RETROGRADE REGULATION PROTEIN 2"/>
    <property type="match status" value="1"/>
</dbReference>
<evidence type="ECO:0000256" key="2">
    <source>
        <dbReference type="SAM" id="MobiDB-lite"/>
    </source>
</evidence>
<dbReference type="Pfam" id="PF02541">
    <property type="entry name" value="Ppx-GppA"/>
    <property type="match status" value="1"/>
</dbReference>
<dbReference type="AlphaFoldDB" id="A0A5B8U580"/>
<feature type="region of interest" description="Disordered" evidence="2">
    <location>
        <begin position="1"/>
        <end position="24"/>
    </location>
</feature>
<sequence length="323" mass="32425">MCRSRTRIAGAEADTPPFKQRRPARIPHPDVRAACIDIGSNTTRLLVAEPDAARPGHLTEVAAQRAFIRLTAQERRRGVPADKAQAIAEAVSEQARAARGHGAGALRVVATAALREAEGRDALLARLESAAGVRVEVLSGAEEARLAFAGATAGLPAGTGLVLVADVGGGSTELAAGVPGGAVQWWASLPIGSGALADAHLPGDPPTAGQLAAARAQARAALDAAGCPPATVAWAVGGSATSLRRLCGPELSTAALERALARVCAAPAAETAAGLGLHLERVRLLPAGLVLLGEVARTASCTLHVGGGGLREGVVLDLLGQVG</sequence>
<proteinExistence type="inferred from homology"/>
<dbReference type="InterPro" id="IPR003695">
    <property type="entry name" value="Ppx_GppA_N"/>
</dbReference>
<reference evidence="4 5" key="1">
    <citation type="journal article" date="2018" name="J. Microbiol.">
        <title>Baekduia soli gen. nov., sp. nov., a novel bacterium isolated from the soil of Baekdu Mountain and proposal of a novel family name, Baekduiaceae fam. nov.</title>
        <authorList>
            <person name="An D.S."/>
            <person name="Siddiqi M.Z."/>
            <person name="Kim K.H."/>
            <person name="Yu H.S."/>
            <person name="Im W.T."/>
        </authorList>
    </citation>
    <scope>NUCLEOTIDE SEQUENCE [LARGE SCALE GENOMIC DNA]</scope>
    <source>
        <strain evidence="4 5">BR7-21</strain>
    </source>
</reference>
<dbReference type="PANTHER" id="PTHR30005">
    <property type="entry name" value="EXOPOLYPHOSPHATASE"/>
    <property type="match status" value="1"/>
</dbReference>
<feature type="domain" description="Ppx/GppA phosphatase N-terminal" evidence="3">
    <location>
        <begin position="54"/>
        <end position="320"/>
    </location>
</feature>
<dbReference type="InterPro" id="IPR043129">
    <property type="entry name" value="ATPase_NBD"/>
</dbReference>
<dbReference type="GO" id="GO:0016462">
    <property type="term" value="F:pyrophosphatase activity"/>
    <property type="evidence" value="ECO:0007669"/>
    <property type="project" value="TreeGrafter"/>
</dbReference>
<dbReference type="Gene3D" id="3.30.420.150">
    <property type="entry name" value="Exopolyphosphatase. Domain 2"/>
    <property type="match status" value="1"/>
</dbReference>
<keyword evidence="5" id="KW-1185">Reference proteome</keyword>
<dbReference type="KEGG" id="bsol:FSW04_09625"/>
<gene>
    <name evidence="4" type="ORF">FSW04_09625</name>
</gene>
<name>A0A5B8U580_9ACTN</name>
<dbReference type="Gene3D" id="3.30.420.40">
    <property type="match status" value="1"/>
</dbReference>
<accession>A0A5B8U580</accession>
<evidence type="ECO:0000259" key="3">
    <source>
        <dbReference type="Pfam" id="PF02541"/>
    </source>
</evidence>
<organism evidence="4 5">
    <name type="scientific">Baekduia soli</name>
    <dbReference type="NCBI Taxonomy" id="496014"/>
    <lineage>
        <taxon>Bacteria</taxon>
        <taxon>Bacillati</taxon>
        <taxon>Actinomycetota</taxon>
        <taxon>Thermoleophilia</taxon>
        <taxon>Solirubrobacterales</taxon>
        <taxon>Baekduiaceae</taxon>
        <taxon>Baekduia</taxon>
    </lineage>
</organism>
<dbReference type="EMBL" id="CP042430">
    <property type="protein sequence ID" value="QEC47802.1"/>
    <property type="molecule type" value="Genomic_DNA"/>
</dbReference>
<dbReference type="Proteomes" id="UP000321805">
    <property type="component" value="Chromosome"/>
</dbReference>
<dbReference type="OrthoDB" id="9793035at2"/>